<gene>
    <name evidence="1" type="ORF">J3U87_03340</name>
</gene>
<sequence length="118" mass="13793">MTEPLGMSPDRLKHLQTELAKYQIEFQAAGTKNSAMRGQLRAMYRDPEKSTEEIRTFFAERVQPATQTQMRIRLEARLFVRNTIPTEALAKLTTKHPRFFGQRWFRQSKVPVIKGKVK</sequence>
<dbReference type="EMBL" id="CP071793">
    <property type="protein sequence ID" value="QTD51480.1"/>
    <property type="molecule type" value="Genomic_DNA"/>
</dbReference>
<evidence type="ECO:0000313" key="1">
    <source>
        <dbReference type="EMBL" id="QTD51480.1"/>
    </source>
</evidence>
<dbReference type="AlphaFoldDB" id="A0A8A4TPK4"/>
<dbReference type="KEGG" id="scor:J3U87_03340"/>
<organism evidence="1 2">
    <name type="scientific">Sulfidibacter corallicola</name>
    <dbReference type="NCBI Taxonomy" id="2818388"/>
    <lineage>
        <taxon>Bacteria</taxon>
        <taxon>Pseudomonadati</taxon>
        <taxon>Acidobacteriota</taxon>
        <taxon>Holophagae</taxon>
        <taxon>Acanthopleuribacterales</taxon>
        <taxon>Acanthopleuribacteraceae</taxon>
        <taxon>Sulfidibacter</taxon>
    </lineage>
</organism>
<proteinExistence type="predicted"/>
<reference evidence="1" key="1">
    <citation type="submission" date="2021-03" db="EMBL/GenBank/DDBJ databases">
        <title>Acanthopleuribacteraceae sp. M133.</title>
        <authorList>
            <person name="Wang G."/>
        </authorList>
    </citation>
    <scope>NUCLEOTIDE SEQUENCE</scope>
    <source>
        <strain evidence="1">M133</strain>
    </source>
</reference>
<keyword evidence="2" id="KW-1185">Reference proteome</keyword>
<dbReference type="Proteomes" id="UP000663929">
    <property type="component" value="Chromosome"/>
</dbReference>
<accession>A0A8A4TPK4</accession>
<name>A0A8A4TPK4_SULCO</name>
<protein>
    <submittedName>
        <fullName evidence="1">Uncharacterized protein</fullName>
    </submittedName>
</protein>
<evidence type="ECO:0000313" key="2">
    <source>
        <dbReference type="Proteomes" id="UP000663929"/>
    </source>
</evidence>
<dbReference type="RefSeq" id="WP_237381609.1">
    <property type="nucleotide sequence ID" value="NZ_CP071793.1"/>
</dbReference>